<dbReference type="AlphaFoldDB" id="W4LS42"/>
<organism evidence="1 2">
    <name type="scientific">Candidatus Entotheonella gemina</name>
    <dbReference type="NCBI Taxonomy" id="1429439"/>
    <lineage>
        <taxon>Bacteria</taxon>
        <taxon>Pseudomonadati</taxon>
        <taxon>Nitrospinota/Tectimicrobiota group</taxon>
        <taxon>Candidatus Tectimicrobiota</taxon>
        <taxon>Candidatus Entotheonellia</taxon>
        <taxon>Candidatus Entotheonellales</taxon>
        <taxon>Candidatus Entotheonellaceae</taxon>
        <taxon>Candidatus Entotheonella</taxon>
    </lineage>
</organism>
<reference evidence="1 2" key="1">
    <citation type="journal article" date="2014" name="Nature">
        <title>An environmental bacterial taxon with a large and distinct metabolic repertoire.</title>
        <authorList>
            <person name="Wilson M.C."/>
            <person name="Mori T."/>
            <person name="Ruckert C."/>
            <person name="Uria A.R."/>
            <person name="Helf M.J."/>
            <person name="Takada K."/>
            <person name="Gernert C."/>
            <person name="Steffens U.A."/>
            <person name="Heycke N."/>
            <person name="Schmitt S."/>
            <person name="Rinke C."/>
            <person name="Helfrich E.J."/>
            <person name="Brachmann A.O."/>
            <person name="Gurgui C."/>
            <person name="Wakimoto T."/>
            <person name="Kracht M."/>
            <person name="Crusemann M."/>
            <person name="Hentschel U."/>
            <person name="Abe I."/>
            <person name="Matsunaga S."/>
            <person name="Kalinowski J."/>
            <person name="Takeyama H."/>
            <person name="Piel J."/>
        </authorList>
    </citation>
    <scope>NUCLEOTIDE SEQUENCE [LARGE SCALE GENOMIC DNA]</scope>
    <source>
        <strain evidence="2">TSY2</strain>
    </source>
</reference>
<name>W4LS42_9BACT</name>
<evidence type="ECO:0000313" key="2">
    <source>
        <dbReference type="Proteomes" id="UP000019140"/>
    </source>
</evidence>
<dbReference type="Proteomes" id="UP000019140">
    <property type="component" value="Unassembled WGS sequence"/>
</dbReference>
<dbReference type="EMBL" id="AZHX01001686">
    <property type="protein sequence ID" value="ETX00854.1"/>
    <property type="molecule type" value="Genomic_DNA"/>
</dbReference>
<keyword evidence="2" id="KW-1185">Reference proteome</keyword>
<gene>
    <name evidence="1" type="ORF">ETSY2_38330</name>
</gene>
<dbReference type="HOGENOM" id="CLU_3267309_0_0_7"/>
<accession>W4LS42</accession>
<sequence length="41" mass="4402">MLLATAADDLIIADFVRCFFELRSGGAGAKIAFESLIAVER</sequence>
<evidence type="ECO:0000313" key="1">
    <source>
        <dbReference type="EMBL" id="ETX00854.1"/>
    </source>
</evidence>
<comment type="caution">
    <text evidence="1">The sequence shown here is derived from an EMBL/GenBank/DDBJ whole genome shotgun (WGS) entry which is preliminary data.</text>
</comment>
<protein>
    <submittedName>
        <fullName evidence="1">Uncharacterized protein</fullName>
    </submittedName>
</protein>
<proteinExistence type="predicted"/>